<dbReference type="AlphaFoldDB" id="A0A9W6KXW8"/>
<keyword evidence="1" id="KW-0472">Membrane</keyword>
<reference evidence="2" key="1">
    <citation type="journal article" date="2014" name="Int. J. Syst. Evol. Microbiol.">
        <title>Complete genome sequence of Corynebacterium casei LMG S-19264T (=DSM 44701T), isolated from a smear-ripened cheese.</title>
        <authorList>
            <consortium name="US DOE Joint Genome Institute (JGI-PGF)"/>
            <person name="Walter F."/>
            <person name="Albersmeier A."/>
            <person name="Kalinowski J."/>
            <person name="Ruckert C."/>
        </authorList>
    </citation>
    <scope>NUCLEOTIDE SEQUENCE</scope>
    <source>
        <strain evidence="2">VKM Ac-1069</strain>
    </source>
</reference>
<comment type="caution">
    <text evidence="2">The sequence shown here is derived from an EMBL/GenBank/DDBJ whole genome shotgun (WGS) entry which is preliminary data.</text>
</comment>
<organism evidence="2 3">
    <name type="scientific">Pseudonocardia halophobica</name>
    <dbReference type="NCBI Taxonomy" id="29401"/>
    <lineage>
        <taxon>Bacteria</taxon>
        <taxon>Bacillati</taxon>
        <taxon>Actinomycetota</taxon>
        <taxon>Actinomycetes</taxon>
        <taxon>Pseudonocardiales</taxon>
        <taxon>Pseudonocardiaceae</taxon>
        <taxon>Pseudonocardia</taxon>
    </lineage>
</organism>
<keyword evidence="3" id="KW-1185">Reference proteome</keyword>
<sequence length="236" mass="25190">MGEGSMAGRAGRRARRGPALLAPMLLATGMVVALLAGCGAPSWTYVTNSADRTYLKVPTSWKQVPPNEVESQLGVEPAKDSSEGVWIQAYDSDAQPSLNHIIGESAESPAILVTVQPIPVKSRGQISLDTIRDFIYPVSDTARQTMQLGGQQSGLTGFTLLGDQVLTPGEGIRGVHTVFSYRVNGGAPQIFDQTGYLNDDASKLYLALARCSADCFEKRQSEIDGVVSSFTVREGP</sequence>
<evidence type="ECO:0000256" key="1">
    <source>
        <dbReference type="SAM" id="Phobius"/>
    </source>
</evidence>
<keyword evidence="1" id="KW-0812">Transmembrane</keyword>
<reference evidence="2" key="2">
    <citation type="submission" date="2023-01" db="EMBL/GenBank/DDBJ databases">
        <authorList>
            <person name="Sun Q."/>
            <person name="Evtushenko L."/>
        </authorList>
    </citation>
    <scope>NUCLEOTIDE SEQUENCE</scope>
    <source>
        <strain evidence="2">VKM Ac-1069</strain>
    </source>
</reference>
<proteinExistence type="predicted"/>
<dbReference type="Proteomes" id="UP001143463">
    <property type="component" value="Unassembled WGS sequence"/>
</dbReference>
<protein>
    <submittedName>
        <fullName evidence="2">Uncharacterized protein</fullName>
    </submittedName>
</protein>
<keyword evidence="1" id="KW-1133">Transmembrane helix</keyword>
<accession>A0A9W6KXW8</accession>
<evidence type="ECO:0000313" key="2">
    <source>
        <dbReference type="EMBL" id="GLL09210.1"/>
    </source>
</evidence>
<dbReference type="EMBL" id="BSFQ01000001">
    <property type="protein sequence ID" value="GLL09210.1"/>
    <property type="molecule type" value="Genomic_DNA"/>
</dbReference>
<name>A0A9W6KXW8_9PSEU</name>
<feature type="transmembrane region" description="Helical" evidence="1">
    <location>
        <begin position="20"/>
        <end position="43"/>
    </location>
</feature>
<gene>
    <name evidence="2" type="ORF">GCM10017577_03500</name>
</gene>
<evidence type="ECO:0000313" key="3">
    <source>
        <dbReference type="Proteomes" id="UP001143463"/>
    </source>
</evidence>